<sequence length="257" mass="29761">MRYFLSVAYQGSRYAGFQIQDGQETIQSQVTHALKTLFRDDFTLTGSSRTDAGVHAEQNFFHFDTAIELTAKHRYNLNAILPADIAVTGIYKVDEAAHCRFDAVERVYKYLIYKQKNPFLTEKGWLYPFPLNKVVLHRLAVVLMEYEDFTSFSKRNTQVYTYNCKIRSAIWHEHGAGEISFHISSNRFLRGMIRGIVGTMIRIARTEYTLEESEILFRKVIEAKDCSKADFTTPAHGLYLMRVRYPDGLLEVIDENK</sequence>
<dbReference type="Gene3D" id="3.30.70.580">
    <property type="entry name" value="Pseudouridine synthase I, catalytic domain, N-terminal subdomain"/>
    <property type="match status" value="1"/>
</dbReference>
<dbReference type="Gene3D" id="3.30.70.660">
    <property type="entry name" value="Pseudouridine synthase I, catalytic domain, C-terminal subdomain"/>
    <property type="match status" value="1"/>
</dbReference>
<evidence type="ECO:0000256" key="6">
    <source>
        <dbReference type="PIRSR" id="PIRSR001430-2"/>
    </source>
</evidence>
<accession>A0A4R6J319</accession>
<dbReference type="SUPFAM" id="SSF55120">
    <property type="entry name" value="Pseudouridine synthase"/>
    <property type="match status" value="1"/>
</dbReference>
<dbReference type="InterPro" id="IPR001406">
    <property type="entry name" value="PsdUridine_synth_TruA"/>
</dbReference>
<evidence type="ECO:0000256" key="3">
    <source>
        <dbReference type="ARBA" id="ARBA00023235"/>
    </source>
</evidence>
<dbReference type="CDD" id="cd02570">
    <property type="entry name" value="PseudoU_synth_EcTruA"/>
    <property type="match status" value="1"/>
</dbReference>
<dbReference type="PANTHER" id="PTHR11142:SF0">
    <property type="entry name" value="TRNA PSEUDOURIDINE SYNTHASE-LIKE 1"/>
    <property type="match status" value="1"/>
</dbReference>
<dbReference type="PANTHER" id="PTHR11142">
    <property type="entry name" value="PSEUDOURIDYLATE SYNTHASE"/>
    <property type="match status" value="1"/>
</dbReference>
<dbReference type="OrthoDB" id="9811823at2"/>
<dbReference type="InterPro" id="IPR020103">
    <property type="entry name" value="PsdUridine_synth_cat_dom_sf"/>
</dbReference>
<dbReference type="AlphaFoldDB" id="A0A4R6J319"/>
<comment type="subunit">
    <text evidence="4">Homodimer.</text>
</comment>
<gene>
    <name evidence="4" type="primary">truA</name>
    <name evidence="9" type="ORF">BC659_0626</name>
</gene>
<dbReference type="RefSeq" id="WP_133473161.1">
    <property type="nucleotide sequence ID" value="NZ_SNWP01000010.1"/>
</dbReference>
<feature type="binding site" evidence="4 6">
    <location>
        <position position="108"/>
    </location>
    <ligand>
        <name>substrate</name>
    </ligand>
</feature>
<comment type="catalytic activity">
    <reaction evidence="4 7">
        <text>uridine(38/39/40) in tRNA = pseudouridine(38/39/40) in tRNA</text>
        <dbReference type="Rhea" id="RHEA:22376"/>
        <dbReference type="Rhea" id="RHEA-COMP:10085"/>
        <dbReference type="Rhea" id="RHEA-COMP:10087"/>
        <dbReference type="ChEBI" id="CHEBI:65314"/>
        <dbReference type="ChEBI" id="CHEBI:65315"/>
        <dbReference type="EC" id="5.4.99.12"/>
    </reaction>
</comment>
<dbReference type="InterPro" id="IPR020094">
    <property type="entry name" value="TruA/RsuA/RluB/E/F_N"/>
</dbReference>
<name>A0A4R6J319_9BACT</name>
<evidence type="ECO:0000256" key="5">
    <source>
        <dbReference type="PIRSR" id="PIRSR001430-1"/>
    </source>
</evidence>
<reference evidence="9 10" key="1">
    <citation type="submission" date="2019-03" db="EMBL/GenBank/DDBJ databases">
        <title>Genomic Encyclopedia of Archaeal and Bacterial Type Strains, Phase II (KMG-II): from individual species to whole genera.</title>
        <authorList>
            <person name="Goeker M."/>
        </authorList>
    </citation>
    <scope>NUCLEOTIDE SEQUENCE [LARGE SCALE GENOMIC DNA]</scope>
    <source>
        <strain evidence="9 10">DSM 28323</strain>
    </source>
</reference>
<dbReference type="GO" id="GO:0031119">
    <property type="term" value="P:tRNA pseudouridine synthesis"/>
    <property type="evidence" value="ECO:0007669"/>
    <property type="project" value="UniProtKB-UniRule"/>
</dbReference>
<proteinExistence type="inferred from homology"/>
<evidence type="ECO:0000256" key="1">
    <source>
        <dbReference type="ARBA" id="ARBA00009375"/>
    </source>
</evidence>
<keyword evidence="3 4" id="KW-0413">Isomerase</keyword>
<evidence type="ECO:0000313" key="9">
    <source>
        <dbReference type="EMBL" id="TDO28555.1"/>
    </source>
</evidence>
<evidence type="ECO:0000256" key="2">
    <source>
        <dbReference type="ARBA" id="ARBA00022694"/>
    </source>
</evidence>
<dbReference type="Pfam" id="PF01416">
    <property type="entry name" value="PseudoU_synth_1"/>
    <property type="match status" value="1"/>
</dbReference>
<keyword evidence="10" id="KW-1185">Reference proteome</keyword>
<dbReference type="InterPro" id="IPR020095">
    <property type="entry name" value="PsdUridine_synth_TruA_C"/>
</dbReference>
<evidence type="ECO:0000313" key="10">
    <source>
        <dbReference type="Proteomes" id="UP000295741"/>
    </source>
</evidence>
<dbReference type="PIRSF" id="PIRSF001430">
    <property type="entry name" value="tRNA_psdUrid_synth"/>
    <property type="match status" value="1"/>
</dbReference>
<evidence type="ECO:0000259" key="8">
    <source>
        <dbReference type="Pfam" id="PF01416"/>
    </source>
</evidence>
<dbReference type="NCBIfam" id="TIGR00071">
    <property type="entry name" value="hisT_truA"/>
    <property type="match status" value="1"/>
</dbReference>
<evidence type="ECO:0000256" key="7">
    <source>
        <dbReference type="RuleBase" id="RU003792"/>
    </source>
</evidence>
<dbReference type="GO" id="GO:0160147">
    <property type="term" value="F:tRNA pseudouridine(38-40) synthase activity"/>
    <property type="evidence" value="ECO:0007669"/>
    <property type="project" value="UniProtKB-EC"/>
</dbReference>
<dbReference type="FunFam" id="3.30.70.580:FF:000001">
    <property type="entry name" value="tRNA pseudouridine synthase A"/>
    <property type="match status" value="1"/>
</dbReference>
<dbReference type="EMBL" id="SNWP01000010">
    <property type="protein sequence ID" value="TDO28555.1"/>
    <property type="molecule type" value="Genomic_DNA"/>
</dbReference>
<dbReference type="EC" id="5.4.99.12" evidence="4"/>
<protein>
    <recommendedName>
        <fullName evidence="4">tRNA pseudouridine synthase A</fullName>
        <ecNumber evidence="4">5.4.99.12</ecNumber>
    </recommendedName>
    <alternativeName>
        <fullName evidence="4">tRNA pseudouridine(38-40) synthase</fullName>
    </alternativeName>
    <alternativeName>
        <fullName evidence="4">tRNA pseudouridylate synthase I</fullName>
    </alternativeName>
    <alternativeName>
        <fullName evidence="4">tRNA-uridine isomerase I</fullName>
    </alternativeName>
</protein>
<evidence type="ECO:0000256" key="4">
    <source>
        <dbReference type="HAMAP-Rule" id="MF_00171"/>
    </source>
</evidence>
<dbReference type="GO" id="GO:0003723">
    <property type="term" value="F:RNA binding"/>
    <property type="evidence" value="ECO:0007669"/>
    <property type="project" value="InterPro"/>
</dbReference>
<feature type="active site" description="Nucleophile" evidence="4 5">
    <location>
        <position position="51"/>
    </location>
</feature>
<dbReference type="InterPro" id="IPR020097">
    <property type="entry name" value="PsdUridine_synth_TruA_a/b_dom"/>
</dbReference>
<feature type="domain" description="Pseudouridine synthase I TruA alpha/beta" evidence="8">
    <location>
        <begin position="147"/>
        <end position="246"/>
    </location>
</feature>
<comment type="similarity">
    <text evidence="1 4 7">Belongs to the tRNA pseudouridine synthase TruA family.</text>
</comment>
<comment type="caution">
    <text evidence="9">The sequence shown here is derived from an EMBL/GenBank/DDBJ whole genome shotgun (WGS) entry which is preliminary data.</text>
</comment>
<dbReference type="HAMAP" id="MF_00171">
    <property type="entry name" value="TruA"/>
    <property type="match status" value="1"/>
</dbReference>
<comment type="function">
    <text evidence="4">Formation of pseudouridine at positions 38, 39 and 40 in the anticodon stem and loop of transfer RNAs.</text>
</comment>
<keyword evidence="2 4" id="KW-0819">tRNA processing</keyword>
<comment type="caution">
    <text evidence="4">Lacks conserved residue(s) required for the propagation of feature annotation.</text>
</comment>
<dbReference type="Proteomes" id="UP000295741">
    <property type="component" value="Unassembled WGS sequence"/>
</dbReference>
<organism evidence="9 10">
    <name type="scientific">Sediminibacterium goheungense</name>
    <dbReference type="NCBI Taxonomy" id="1086393"/>
    <lineage>
        <taxon>Bacteria</taxon>
        <taxon>Pseudomonadati</taxon>
        <taxon>Bacteroidota</taxon>
        <taxon>Chitinophagia</taxon>
        <taxon>Chitinophagales</taxon>
        <taxon>Chitinophagaceae</taxon>
        <taxon>Sediminibacterium</taxon>
    </lineage>
</organism>